<dbReference type="Proteomes" id="UP000886520">
    <property type="component" value="Chromosome 10"/>
</dbReference>
<evidence type="ECO:0000256" key="1">
    <source>
        <dbReference type="SAM" id="MobiDB-lite"/>
    </source>
</evidence>
<accession>A0A9D4ZJ71</accession>
<feature type="chain" id="PRO_5039414202" description="Secreted protein" evidence="2">
    <location>
        <begin position="22"/>
        <end position="132"/>
    </location>
</feature>
<proteinExistence type="predicted"/>
<evidence type="ECO:0000256" key="2">
    <source>
        <dbReference type="SAM" id="SignalP"/>
    </source>
</evidence>
<name>A0A9D4ZJ71_ADICA</name>
<evidence type="ECO:0000313" key="3">
    <source>
        <dbReference type="EMBL" id="KAI5074890.1"/>
    </source>
</evidence>
<protein>
    <recommendedName>
        <fullName evidence="5">Secreted protein</fullName>
    </recommendedName>
</protein>
<gene>
    <name evidence="3" type="ORF">GOP47_0010851</name>
</gene>
<evidence type="ECO:0008006" key="5">
    <source>
        <dbReference type="Google" id="ProtNLM"/>
    </source>
</evidence>
<dbReference type="EMBL" id="JABFUD020000010">
    <property type="protein sequence ID" value="KAI5074890.1"/>
    <property type="molecule type" value="Genomic_DNA"/>
</dbReference>
<comment type="caution">
    <text evidence="3">The sequence shown here is derived from an EMBL/GenBank/DDBJ whole genome shotgun (WGS) entry which is preliminary data.</text>
</comment>
<evidence type="ECO:0000313" key="4">
    <source>
        <dbReference type="Proteomes" id="UP000886520"/>
    </source>
</evidence>
<feature type="compositionally biased region" description="Polar residues" evidence="1">
    <location>
        <begin position="32"/>
        <end position="43"/>
    </location>
</feature>
<organism evidence="3 4">
    <name type="scientific">Adiantum capillus-veneris</name>
    <name type="common">Maidenhair fern</name>
    <dbReference type="NCBI Taxonomy" id="13818"/>
    <lineage>
        <taxon>Eukaryota</taxon>
        <taxon>Viridiplantae</taxon>
        <taxon>Streptophyta</taxon>
        <taxon>Embryophyta</taxon>
        <taxon>Tracheophyta</taxon>
        <taxon>Polypodiopsida</taxon>
        <taxon>Polypodiidae</taxon>
        <taxon>Polypodiales</taxon>
        <taxon>Pteridineae</taxon>
        <taxon>Pteridaceae</taxon>
        <taxon>Vittarioideae</taxon>
        <taxon>Adiantum</taxon>
    </lineage>
</organism>
<keyword evidence="4" id="KW-1185">Reference proteome</keyword>
<feature type="signal peptide" evidence="2">
    <location>
        <begin position="1"/>
        <end position="21"/>
    </location>
</feature>
<keyword evidence="2" id="KW-0732">Signal</keyword>
<reference evidence="3" key="1">
    <citation type="submission" date="2021-01" db="EMBL/GenBank/DDBJ databases">
        <title>Adiantum capillus-veneris genome.</title>
        <authorList>
            <person name="Fang Y."/>
            <person name="Liao Q."/>
        </authorList>
    </citation>
    <scope>NUCLEOTIDE SEQUENCE</scope>
    <source>
        <strain evidence="3">H3</strain>
        <tissue evidence="3">Leaf</tissue>
    </source>
</reference>
<dbReference type="AlphaFoldDB" id="A0A9D4ZJ71"/>
<sequence>MSTHRVLHLLCSATLIQPLLTWSCKWPSSSPQPSETLQMSPLHSNLHAPPPAGDAAIQLRAPLCTLPKGSSSRALFGDHSSPAASGPPQSFNAFSPIWSCCPYSNLRPSVRMQIAPSLQMAPPPNANFSALN</sequence>
<feature type="region of interest" description="Disordered" evidence="1">
    <location>
        <begin position="32"/>
        <end position="54"/>
    </location>
</feature>